<gene>
    <name evidence="2" type="ORF">B0F88_1038</name>
</gene>
<feature type="signal peptide" evidence="1">
    <location>
        <begin position="1"/>
        <end position="19"/>
    </location>
</feature>
<proteinExistence type="predicted"/>
<dbReference type="OrthoDB" id="7057115at2"/>
<keyword evidence="3" id="KW-1185">Reference proteome</keyword>
<feature type="chain" id="PRO_5015764973" evidence="1">
    <location>
        <begin position="20"/>
        <end position="568"/>
    </location>
</feature>
<accession>A0A2S6H511</accession>
<comment type="caution">
    <text evidence="2">The sequence shown here is derived from an EMBL/GenBank/DDBJ whole genome shotgun (WGS) entry which is preliminary data.</text>
</comment>
<keyword evidence="1" id="KW-0732">Signal</keyword>
<dbReference type="SUPFAM" id="SSF51445">
    <property type="entry name" value="(Trans)glycosidases"/>
    <property type="match status" value="1"/>
</dbReference>
<dbReference type="InterPro" id="IPR017853">
    <property type="entry name" value="GH"/>
</dbReference>
<dbReference type="AlphaFoldDB" id="A0A2S6H511"/>
<evidence type="ECO:0000313" key="2">
    <source>
        <dbReference type="EMBL" id="PPK72578.1"/>
    </source>
</evidence>
<evidence type="ECO:0000313" key="3">
    <source>
        <dbReference type="Proteomes" id="UP000238071"/>
    </source>
</evidence>
<sequence>MIRLLLTLVLVCFTAPLQAAWLGLCDDQIQASTPGDFRFNTADGAAKVLRLVEHSPPESCVATVLPVTADAVQWFALLNAGQAAQIGKSRAVVLQGKQNGKHFAGEVSLDNGVTAPPKPLPWPLYLDLREHLDITPFGQEERASLERNVTGLAFRCLAGRRPAGFVLSAGQDLLPQLPGLGLSLSLRGDSGFIWSASYTAGSDHRDPLPLAELQAGKEWRTQNIDLTPVLNPQNKSDSWTLLCPYTPANLTVNSMQLTAPEAVQRGRATWLWREAIWQQAKPALWKQLHDLNITTLYITIPLTANLSGVSDPQALRTFVTHAGKQGIAVWGVAGDPLAVLASERESWLKRAKAYAAYNRDVEEAARLKGMQYDIEPYLAPGYAQAPEAWKQAYIDTLAALRKVSAMALEAAVPVWWAEETLGDKPLLEAVADWVDGVAVMDYRTDPWRIQQQTLPFLIWGAHHRKPVRIALEAGPVAEETRLVFHRTETGELWATRVGEITLLLRLARPGVNAGGITFGLTQEITVSGEAVSFHGRLDEMETRLPQLERALGAWPTFAGLALHEVLSP</sequence>
<dbReference type="Proteomes" id="UP000238071">
    <property type="component" value="Unassembled WGS sequence"/>
</dbReference>
<reference evidence="2 3" key="1">
    <citation type="submission" date="2018-02" db="EMBL/GenBank/DDBJ databases">
        <title>Subsurface microbial communities from deep shales in Ohio and West Virginia, USA.</title>
        <authorList>
            <person name="Wrighton K."/>
        </authorList>
    </citation>
    <scope>NUCLEOTIDE SEQUENCE [LARGE SCALE GENOMIC DNA]</scope>
    <source>
        <strain evidence="2 3">OWC-G53F</strain>
    </source>
</reference>
<protein>
    <submittedName>
        <fullName evidence="2">Uncharacterized protein</fullName>
    </submittedName>
</protein>
<evidence type="ECO:0000256" key="1">
    <source>
        <dbReference type="SAM" id="SignalP"/>
    </source>
</evidence>
<organism evidence="2 3">
    <name type="scientific">Methylobacter tundripaludum</name>
    <dbReference type="NCBI Taxonomy" id="173365"/>
    <lineage>
        <taxon>Bacteria</taxon>
        <taxon>Pseudomonadati</taxon>
        <taxon>Pseudomonadota</taxon>
        <taxon>Gammaproteobacteria</taxon>
        <taxon>Methylococcales</taxon>
        <taxon>Methylococcaceae</taxon>
        <taxon>Methylobacter</taxon>
    </lineage>
</organism>
<name>A0A2S6H511_9GAMM</name>
<dbReference type="EMBL" id="PTIY01000003">
    <property type="protein sequence ID" value="PPK72578.1"/>
    <property type="molecule type" value="Genomic_DNA"/>
</dbReference>
<dbReference type="RefSeq" id="WP_146083310.1">
    <property type="nucleotide sequence ID" value="NZ_PTIY01000003.1"/>
</dbReference>